<feature type="transmembrane region" description="Helical" evidence="5">
    <location>
        <begin position="21"/>
        <end position="44"/>
    </location>
</feature>
<dbReference type="HOGENOM" id="CLU_055959_0_0_2"/>
<evidence type="ECO:0000256" key="4">
    <source>
        <dbReference type="ARBA" id="ARBA00023136"/>
    </source>
</evidence>
<dbReference type="InterPro" id="IPR020846">
    <property type="entry name" value="MFS_dom"/>
</dbReference>
<feature type="transmembrane region" description="Helical" evidence="5">
    <location>
        <begin position="113"/>
        <end position="134"/>
    </location>
</feature>
<dbReference type="AlphaFoldDB" id="Q9HJ10"/>
<sequence length="424" mass="47504">MMNENKINGGKPDFTRRYSARNLLISASAGMFIWGIIASVAPLATQWPFISALPRSYEAIFLAAPSVFLLIGDLSLGRLSDLFGRKAVYVSTIVLYLLGIFIIYFAYSVIPLIIGIALAEIGVGGEEVTALSLIAEDLPVRKRGRYLVLIPNMNNIGSFVIAFLFLYFYSSSIHTQKLYFLLLGIATVFLAVYTRARVPESFRWLKEKGRDRAADEIRREMGINDDGISVREPNYALTLIFLGIIGISQYLTFGLMAYIIGPYFFSNQPNFTSEIIVYAMAGASVAGFIAMFLINMGRKRYSMLSYLGGTVTMILILALIRYISDPAVFLPLLFLNMMFSEFAWASRTTLEPELFGTGHRSYSIGLVRIFPILAYIASIYTTSSFTLNQYIIFNLILWGVGFIATVFWAIYGIETKNISMDFTR</sequence>
<proteinExistence type="predicted"/>
<dbReference type="PANTHER" id="PTHR23508">
    <property type="entry name" value="CARBOXYLIC ACID TRANSPORTER PROTEIN HOMOLOG"/>
    <property type="match status" value="1"/>
</dbReference>
<dbReference type="STRING" id="273075.gene:9572386"/>
<dbReference type="Pfam" id="PF07690">
    <property type="entry name" value="MFS_1"/>
    <property type="match status" value="1"/>
</dbReference>
<dbReference type="InterPro" id="IPR005829">
    <property type="entry name" value="Sugar_transporter_CS"/>
</dbReference>
<evidence type="ECO:0000259" key="6">
    <source>
        <dbReference type="PROSITE" id="PS50850"/>
    </source>
</evidence>
<feature type="transmembrane region" description="Helical" evidence="5">
    <location>
        <begin position="301"/>
        <end position="322"/>
    </location>
</feature>
<evidence type="ECO:0000256" key="1">
    <source>
        <dbReference type="ARBA" id="ARBA00004141"/>
    </source>
</evidence>
<keyword evidence="7" id="KW-0762">Sugar transport</keyword>
<dbReference type="GO" id="GO:0046943">
    <property type="term" value="F:carboxylic acid transmembrane transporter activity"/>
    <property type="evidence" value="ECO:0007669"/>
    <property type="project" value="TreeGrafter"/>
</dbReference>
<name>Q9HJ10_THEAC</name>
<comment type="subcellular location">
    <subcellularLocation>
        <location evidence="1">Membrane</location>
        <topology evidence="1">Multi-pass membrane protein</topology>
    </subcellularLocation>
</comment>
<gene>
    <name evidence="7" type="ordered locus">Ta1165</name>
</gene>
<dbReference type="KEGG" id="tac:Ta1165"/>
<evidence type="ECO:0000313" key="7">
    <source>
        <dbReference type="EMBL" id="CAC12290.1"/>
    </source>
</evidence>
<dbReference type="Proteomes" id="UP000001024">
    <property type="component" value="Chromosome"/>
</dbReference>
<organism evidence="7 8">
    <name type="scientific">Thermoplasma acidophilum (strain ATCC 25905 / DSM 1728 / JCM 9062 / NBRC 15155 / AMRC-C165)</name>
    <dbReference type="NCBI Taxonomy" id="273075"/>
    <lineage>
        <taxon>Archaea</taxon>
        <taxon>Methanobacteriati</taxon>
        <taxon>Thermoplasmatota</taxon>
        <taxon>Thermoplasmata</taxon>
        <taxon>Thermoplasmatales</taxon>
        <taxon>Thermoplasmataceae</taxon>
        <taxon>Thermoplasma</taxon>
    </lineage>
</organism>
<keyword evidence="7" id="KW-0813">Transport</keyword>
<feature type="domain" description="Major facilitator superfamily (MFS) profile" evidence="6">
    <location>
        <begin position="1"/>
        <end position="416"/>
    </location>
</feature>
<dbReference type="EnsemblBacteria" id="CAC12290">
    <property type="protein sequence ID" value="CAC12290"/>
    <property type="gene ID" value="CAC12290"/>
</dbReference>
<dbReference type="GO" id="GO:0005886">
    <property type="term" value="C:plasma membrane"/>
    <property type="evidence" value="ECO:0007669"/>
    <property type="project" value="TreeGrafter"/>
</dbReference>
<dbReference type="eggNOG" id="arCOG02792">
    <property type="taxonomic scope" value="Archaea"/>
</dbReference>
<dbReference type="PROSITE" id="PS50850">
    <property type="entry name" value="MFS"/>
    <property type="match status" value="1"/>
</dbReference>
<reference evidence="7 8" key="1">
    <citation type="journal article" date="2000" name="Nature">
        <title>The genome sequence of the thermoacidophilic scavenger Thermoplasma acidophilum.</title>
        <authorList>
            <person name="Ruepp A."/>
            <person name="Graml W."/>
            <person name="Santos-Martinez M.L."/>
            <person name="Koretke K.K."/>
            <person name="Volker C."/>
            <person name="Mewes H.W."/>
            <person name="Frishman D."/>
            <person name="Stocker S."/>
            <person name="Lupas A.N."/>
            <person name="Baumeister W."/>
        </authorList>
    </citation>
    <scope>NUCLEOTIDE SEQUENCE [LARGE SCALE GENOMIC DNA]</scope>
    <source>
        <strain evidence="8">ATCC 25905 / DSM 1728 / JCM 9062 / NBRC 15155 / AMRC-C165</strain>
    </source>
</reference>
<accession>Q9HJ10</accession>
<feature type="transmembrane region" description="Helical" evidence="5">
    <location>
        <begin position="235"/>
        <end position="260"/>
    </location>
</feature>
<feature type="transmembrane region" description="Helical" evidence="5">
    <location>
        <begin position="88"/>
        <end position="107"/>
    </location>
</feature>
<keyword evidence="3 5" id="KW-1133">Transmembrane helix</keyword>
<feature type="transmembrane region" description="Helical" evidence="5">
    <location>
        <begin position="146"/>
        <end position="166"/>
    </location>
</feature>
<keyword evidence="4 5" id="KW-0472">Membrane</keyword>
<dbReference type="PaxDb" id="273075-Ta1165"/>
<dbReference type="InterPro" id="IPR011701">
    <property type="entry name" value="MFS"/>
</dbReference>
<dbReference type="RefSeq" id="WP_010901572.1">
    <property type="nucleotide sequence ID" value="NC_002578.1"/>
</dbReference>
<dbReference type="Gene3D" id="1.20.1250.20">
    <property type="entry name" value="MFS general substrate transporter like domains"/>
    <property type="match status" value="1"/>
</dbReference>
<dbReference type="InParanoid" id="Q9HJ10"/>
<protein>
    <submittedName>
        <fullName evidence="7">Sugar transport related membrane protein</fullName>
    </submittedName>
</protein>
<keyword evidence="8" id="KW-1185">Reference proteome</keyword>
<dbReference type="PANTHER" id="PTHR23508:SF10">
    <property type="entry name" value="CARBOXYLIC ACID TRANSPORTER PROTEIN HOMOLOG"/>
    <property type="match status" value="1"/>
</dbReference>
<dbReference type="InterPro" id="IPR036259">
    <property type="entry name" value="MFS_trans_sf"/>
</dbReference>
<dbReference type="PROSITE" id="PS00216">
    <property type="entry name" value="SUGAR_TRANSPORT_1"/>
    <property type="match status" value="1"/>
</dbReference>
<feature type="transmembrane region" description="Helical" evidence="5">
    <location>
        <begin position="178"/>
        <end position="196"/>
    </location>
</feature>
<feature type="transmembrane region" description="Helical" evidence="5">
    <location>
        <begin position="366"/>
        <end position="385"/>
    </location>
</feature>
<keyword evidence="2 5" id="KW-0812">Transmembrane</keyword>
<feature type="transmembrane region" description="Helical" evidence="5">
    <location>
        <begin position="275"/>
        <end position="294"/>
    </location>
</feature>
<evidence type="ECO:0000256" key="2">
    <source>
        <dbReference type="ARBA" id="ARBA00022692"/>
    </source>
</evidence>
<feature type="transmembrane region" description="Helical" evidence="5">
    <location>
        <begin position="328"/>
        <end position="345"/>
    </location>
</feature>
<feature type="transmembrane region" description="Helical" evidence="5">
    <location>
        <begin position="56"/>
        <end position="76"/>
    </location>
</feature>
<evidence type="ECO:0000256" key="3">
    <source>
        <dbReference type="ARBA" id="ARBA00022989"/>
    </source>
</evidence>
<dbReference type="EMBL" id="AL445066">
    <property type="protein sequence ID" value="CAC12290.1"/>
    <property type="molecule type" value="Genomic_DNA"/>
</dbReference>
<evidence type="ECO:0000313" key="8">
    <source>
        <dbReference type="Proteomes" id="UP000001024"/>
    </source>
</evidence>
<dbReference type="SUPFAM" id="SSF103473">
    <property type="entry name" value="MFS general substrate transporter"/>
    <property type="match status" value="1"/>
</dbReference>
<feature type="transmembrane region" description="Helical" evidence="5">
    <location>
        <begin position="391"/>
        <end position="411"/>
    </location>
</feature>
<evidence type="ECO:0000256" key="5">
    <source>
        <dbReference type="SAM" id="Phobius"/>
    </source>
</evidence>